<evidence type="ECO:0000313" key="2">
    <source>
        <dbReference type="EMBL" id="CAI5721934.1"/>
    </source>
</evidence>
<reference evidence="2" key="1">
    <citation type="submission" date="2022-12" db="EMBL/GenBank/DDBJ databases">
        <authorList>
            <person name="Webb A."/>
        </authorList>
    </citation>
    <scope>NUCLEOTIDE SEQUENCE</scope>
    <source>
        <strain evidence="2">Pd1</strain>
    </source>
</reference>
<accession>A0AAV0THC1</accession>
<protein>
    <recommendedName>
        <fullName evidence="1">Retroviral polymerase SH3-like domain-containing protein</fullName>
    </recommendedName>
</protein>
<evidence type="ECO:0000259" key="1">
    <source>
        <dbReference type="Pfam" id="PF25597"/>
    </source>
</evidence>
<dbReference type="Pfam" id="PF25597">
    <property type="entry name" value="SH3_retrovirus"/>
    <property type="match status" value="1"/>
</dbReference>
<proteinExistence type="predicted"/>
<keyword evidence="3" id="KW-1185">Reference proteome</keyword>
<sequence length="100" mass="11502">MLASLKVFDCHAYVTVPKQKLTKFDARVVLCRFLDLEHEKAYQFQEIKGGRVPVSRDAQFMEDVFDGGDVAMQLSSKPAMTIRPDWKKAMKKKNCAESRF</sequence>
<feature type="domain" description="Retroviral polymerase SH3-like" evidence="1">
    <location>
        <begin position="10"/>
        <end position="66"/>
    </location>
</feature>
<name>A0AAV0THC1_9STRA</name>
<dbReference type="EMBL" id="CANTFM010000444">
    <property type="protein sequence ID" value="CAI5721934.1"/>
    <property type="molecule type" value="Genomic_DNA"/>
</dbReference>
<comment type="caution">
    <text evidence="2">The sequence shown here is derived from an EMBL/GenBank/DDBJ whole genome shotgun (WGS) entry which is preliminary data.</text>
</comment>
<dbReference type="InterPro" id="IPR057670">
    <property type="entry name" value="SH3_retrovirus"/>
</dbReference>
<organism evidence="2 3">
    <name type="scientific">Peronospora destructor</name>
    <dbReference type="NCBI Taxonomy" id="86335"/>
    <lineage>
        <taxon>Eukaryota</taxon>
        <taxon>Sar</taxon>
        <taxon>Stramenopiles</taxon>
        <taxon>Oomycota</taxon>
        <taxon>Peronosporomycetes</taxon>
        <taxon>Peronosporales</taxon>
        <taxon>Peronosporaceae</taxon>
        <taxon>Peronospora</taxon>
    </lineage>
</organism>
<dbReference type="AlphaFoldDB" id="A0AAV0THC1"/>
<gene>
    <name evidence="2" type="ORF">PDE001_LOCUS2569</name>
</gene>
<evidence type="ECO:0000313" key="3">
    <source>
        <dbReference type="Proteomes" id="UP001162029"/>
    </source>
</evidence>
<dbReference type="Proteomes" id="UP001162029">
    <property type="component" value="Unassembled WGS sequence"/>
</dbReference>